<dbReference type="STRING" id="1448320.A0A319D4J5"/>
<dbReference type="Pfam" id="PF00501">
    <property type="entry name" value="AMP-binding"/>
    <property type="match status" value="2"/>
</dbReference>
<dbReference type="OrthoDB" id="416786at2759"/>
<dbReference type="InterPro" id="IPR009081">
    <property type="entry name" value="PP-bd_ACP"/>
</dbReference>
<evidence type="ECO:0000259" key="5">
    <source>
        <dbReference type="PROSITE" id="PS50075"/>
    </source>
</evidence>
<dbReference type="GO" id="GO:0005737">
    <property type="term" value="C:cytoplasm"/>
    <property type="evidence" value="ECO:0007669"/>
    <property type="project" value="TreeGrafter"/>
</dbReference>
<dbReference type="GO" id="GO:0043041">
    <property type="term" value="P:amino acid activation for nonribosomal peptide biosynthetic process"/>
    <property type="evidence" value="ECO:0007669"/>
    <property type="project" value="TreeGrafter"/>
</dbReference>
<dbReference type="Pfam" id="PF00668">
    <property type="entry name" value="Condensation"/>
    <property type="match status" value="1"/>
</dbReference>
<gene>
    <name evidence="6" type="ORF">BO71DRAFT_457489</name>
</gene>
<feature type="domain" description="Carrier" evidence="5">
    <location>
        <begin position="697"/>
        <end position="774"/>
    </location>
</feature>
<evidence type="ECO:0000256" key="1">
    <source>
        <dbReference type="ARBA" id="ARBA00022450"/>
    </source>
</evidence>
<dbReference type="SUPFAM" id="SSF47336">
    <property type="entry name" value="ACP-like"/>
    <property type="match status" value="2"/>
</dbReference>
<evidence type="ECO:0000256" key="2">
    <source>
        <dbReference type="ARBA" id="ARBA00022553"/>
    </source>
</evidence>
<organism evidence="6 7">
    <name type="scientific">Aspergillus ellipticus CBS 707.79</name>
    <dbReference type="NCBI Taxonomy" id="1448320"/>
    <lineage>
        <taxon>Eukaryota</taxon>
        <taxon>Fungi</taxon>
        <taxon>Dikarya</taxon>
        <taxon>Ascomycota</taxon>
        <taxon>Pezizomycotina</taxon>
        <taxon>Eurotiomycetes</taxon>
        <taxon>Eurotiomycetidae</taxon>
        <taxon>Eurotiales</taxon>
        <taxon>Aspergillaceae</taxon>
        <taxon>Aspergillus</taxon>
        <taxon>Aspergillus subgen. Circumdati</taxon>
    </lineage>
</organism>
<dbReference type="InterPro" id="IPR020806">
    <property type="entry name" value="PKS_PP-bd"/>
</dbReference>
<comment type="similarity">
    <text evidence="4">Belongs to the NRP synthetase family.</text>
</comment>
<dbReference type="InterPro" id="IPR023213">
    <property type="entry name" value="CAT-like_dom_sf"/>
</dbReference>
<dbReference type="InterPro" id="IPR020845">
    <property type="entry name" value="AMP-binding_CS"/>
</dbReference>
<dbReference type="GO" id="GO:0031177">
    <property type="term" value="F:phosphopantetheine binding"/>
    <property type="evidence" value="ECO:0007669"/>
    <property type="project" value="InterPro"/>
</dbReference>
<dbReference type="Gene3D" id="1.10.1200.10">
    <property type="entry name" value="ACP-like"/>
    <property type="match status" value="2"/>
</dbReference>
<dbReference type="CDD" id="cd19545">
    <property type="entry name" value="FUM14_C_NRPS-like"/>
    <property type="match status" value="1"/>
</dbReference>
<dbReference type="InterPro" id="IPR001242">
    <property type="entry name" value="Condensation_dom"/>
</dbReference>
<dbReference type="Gene3D" id="3.30.300.30">
    <property type="match status" value="2"/>
</dbReference>
<evidence type="ECO:0000256" key="3">
    <source>
        <dbReference type="ARBA" id="ARBA00022598"/>
    </source>
</evidence>
<dbReference type="Pfam" id="PF00550">
    <property type="entry name" value="PP-binding"/>
    <property type="match status" value="2"/>
</dbReference>
<protein>
    <submittedName>
        <fullName evidence="6">Acetyl-CoA synthetase-like protein</fullName>
    </submittedName>
</protein>
<keyword evidence="1" id="KW-0596">Phosphopantetheine</keyword>
<dbReference type="SUPFAM" id="SSF52777">
    <property type="entry name" value="CoA-dependent acyltransferases"/>
    <property type="match status" value="2"/>
</dbReference>
<dbReference type="FunFam" id="3.30.300.30:FF:000015">
    <property type="entry name" value="Nonribosomal peptide synthase SidD"/>
    <property type="match status" value="2"/>
</dbReference>
<dbReference type="CDD" id="cd05918">
    <property type="entry name" value="A_NRPS_SidN3_like"/>
    <property type="match status" value="2"/>
</dbReference>
<feature type="domain" description="Carrier" evidence="5">
    <location>
        <begin position="1764"/>
        <end position="1836"/>
    </location>
</feature>
<accession>A0A319D4J5</accession>
<reference evidence="6 7" key="1">
    <citation type="submission" date="2018-02" db="EMBL/GenBank/DDBJ databases">
        <title>The genomes of Aspergillus section Nigri reveals drivers in fungal speciation.</title>
        <authorList>
            <consortium name="DOE Joint Genome Institute"/>
            <person name="Vesth T.C."/>
            <person name="Nybo J."/>
            <person name="Theobald S."/>
            <person name="Brandl J."/>
            <person name="Frisvad J.C."/>
            <person name="Nielsen K.F."/>
            <person name="Lyhne E.K."/>
            <person name="Kogle M.E."/>
            <person name="Kuo A."/>
            <person name="Riley R."/>
            <person name="Clum A."/>
            <person name="Nolan M."/>
            <person name="Lipzen A."/>
            <person name="Salamov A."/>
            <person name="Henrissat B."/>
            <person name="Wiebenga A."/>
            <person name="De vries R.P."/>
            <person name="Grigoriev I.V."/>
            <person name="Mortensen U.H."/>
            <person name="Andersen M.R."/>
            <person name="Baker S.E."/>
        </authorList>
    </citation>
    <scope>NUCLEOTIDE SEQUENCE [LARGE SCALE GENOMIC DNA]</scope>
    <source>
        <strain evidence="6 7">CBS 707.79</strain>
    </source>
</reference>
<dbReference type="PANTHER" id="PTHR45527">
    <property type="entry name" value="NONRIBOSOMAL PEPTIDE SYNTHETASE"/>
    <property type="match status" value="1"/>
</dbReference>
<dbReference type="Gene3D" id="3.40.50.12780">
    <property type="entry name" value="N-terminal domain of ligase-like"/>
    <property type="match status" value="2"/>
</dbReference>
<dbReference type="PROSITE" id="PS00455">
    <property type="entry name" value="AMP_BINDING"/>
    <property type="match status" value="2"/>
</dbReference>
<keyword evidence="2" id="KW-0597">Phosphoprotein</keyword>
<dbReference type="InterPro" id="IPR042099">
    <property type="entry name" value="ANL_N_sf"/>
</dbReference>
<evidence type="ECO:0000313" key="6">
    <source>
        <dbReference type="EMBL" id="PYH92366.1"/>
    </source>
</evidence>
<dbReference type="InterPro" id="IPR045851">
    <property type="entry name" value="AMP-bd_C_sf"/>
</dbReference>
<dbReference type="InterPro" id="IPR036736">
    <property type="entry name" value="ACP-like_sf"/>
</dbReference>
<dbReference type="InterPro" id="IPR000873">
    <property type="entry name" value="AMP-dep_synth/lig_dom"/>
</dbReference>
<dbReference type="GO" id="GO:0016874">
    <property type="term" value="F:ligase activity"/>
    <property type="evidence" value="ECO:0007669"/>
    <property type="project" value="UniProtKB-KW"/>
</dbReference>
<dbReference type="EMBL" id="KZ825918">
    <property type="protein sequence ID" value="PYH92366.1"/>
    <property type="molecule type" value="Genomic_DNA"/>
</dbReference>
<dbReference type="VEuPathDB" id="FungiDB:BO71DRAFT_457489"/>
<dbReference type="PANTHER" id="PTHR45527:SF1">
    <property type="entry name" value="FATTY ACID SYNTHASE"/>
    <property type="match status" value="1"/>
</dbReference>
<proteinExistence type="inferred from homology"/>
<dbReference type="Gene3D" id="3.30.559.30">
    <property type="entry name" value="Nonribosomal peptide synthetase, condensation domain"/>
    <property type="match status" value="1"/>
</dbReference>
<keyword evidence="7" id="KW-1185">Reference proteome</keyword>
<dbReference type="SUPFAM" id="SSF56801">
    <property type="entry name" value="Acetyl-CoA synthetase-like"/>
    <property type="match status" value="2"/>
</dbReference>
<evidence type="ECO:0000256" key="4">
    <source>
        <dbReference type="ARBA" id="ARBA00029454"/>
    </source>
</evidence>
<dbReference type="Proteomes" id="UP000247810">
    <property type="component" value="Unassembled WGS sequence"/>
</dbReference>
<sequence>MGTISIEYAGMFPVLNDGNTAGTTAHEISPELIERVLAYTSNKSCDLTRFLQTVWAIVLRQYVDSDDLSFFQCGPHASVSCQALLALEGGQHVPYRLSFLAQTALISDQQAKNVASTISHVITEFLTDSNRAIGQLSLFSENDKDHVLGWSNKKRSSSATYPSILESIRAQAAEHPHATAICAPDGDMTYAELDSTSTQLAKYLHGLGVGPGVFVPLLFHRCQWVVVAQLAVLKAAGAFVPLEPSHPDLRLADIIRRTNCGFLLTSKINNDRAAGLAEKAICRDGKVIEELPSNDETVLLPPKPNASAYVLFTSGSTGQPKGCVVEHKAMATIPEQVTLPCVGLSAGSRALQFASYSFVISIVEIYFSLSTGATVCILSDHDRINNLSGAMEERGVTWACITPSLLRSLDASRPPSSLETVLLGGEPVRNGEFDAWAATVNLVHVYGASENSGAIGFVHPSEAIAFNPFPSMRFWLVDAVGHDKVAPVGAIGELVLEGPSLARGYLNDPQVSSVFIKAPSWRYRMGLSDTAAVNLYRTGDLFRYDQVGAIRYVGRKGTQVKIRGSRLDLGEVEFHVRQSCPEVARVIAEIAAPADANGVPILVAFLYSPNYIQKQEREAETLFAAPSALFRSDAALIHERLQTALPSHMVPSGVVPLAILPLTVTGKVDRRKLRESLQKCTRQELESYQSAAVDVVAATSSLESGLHSVFAQVLGISDASFGVDHSFVRLGGDSLSAMRVVSLCRSKEYPPLGVADVLEHQTVRNLAQYLESIPGASRSAMATLNPFLLVQGKLNITESAANQCQVPINAVEDIYPCTALQEGVMVSTIKVPGRYIARCIFHVAHGIDLTRLQAAWQATVNANAILRTRIVQSPSDGILQAVLHQNQSGITWKSYGSIEAYQREDGTLSMGIGEPLARFGIIQDSASDLSIALALHHAIFDMHSLDLVLDQVQKAYYGDQLDPRPFGPFIHFFQGQDDTATRKFWGDKFTNFHAPVFPSLPHDAYVPKATAELHEVIALPPNDSNITLSNMVRLAWAIVVSSHTDSEDVVFGVTVTGRATPITGVEEITGPTIATVPVRIDCHGDQTVAEALSTVQKRAIQMIAFEQTGLQNIRQISPETAAACDFQTELIFQRPDQMATYQDPPIIVRRTGGDDWSVFINYAIGLVCTPAHDNKSLHIRAQFDPNVLSGHAPSRLVTQFANILQQICKDQSQRIQELDLVTEEDLEVMKQGNGGDVLPAMSAHTLHELVLENARKEPLAPAISSWDQQLTYQGLATLSFHLGQQIMQAGVLPGDRVALCFEKSIWPVVSMLGALRTGAVVVNIDPGLPPARIEAIFKISQASLILTSPSMRPVVECLSSAPLLGIGSGIPTPALTMEWPVVQPQDVAFILFTSGTTGTPKGIVIEHRHFTTAFHHISEAAGTYPGMRTLHFCSYAWDVSIEEVFLTWINGGCLCIPSETQRMSNLTAFIREHRVNWAAMTPSAATFLTPNEVPGLRTLRLIGETIPIELMDMWSSRLRLINGFGPAEAYTCGSLTVEPDMHFPGRIGPLFGAAGWVTVPNDVNRLAPMGAVGELLIEGPTVTQGYFSEPQKTRDAFIEAPAWLQKIRPHGATGRIYRSGDLVRYDESGYLHYVGRKDSQLHFPSAGQVVADIIRPRESATALLAVFIARESSSAKAGSDVLFQAPDEDFLEQTVSATARLQEALPAHMIPTAMIPVSHIPCGRTGKVDRRTLRQAAEQLSSERFQCYTVGGSSAEGTKQPPNTPAEVMWQALWARVLSIPADRIGRDDHLFQIGADSIQVMKLVALSRHEGLTDVTFHQIVKHPRLKEIALVAHL</sequence>
<dbReference type="PROSITE" id="PS50075">
    <property type="entry name" value="CARRIER"/>
    <property type="match status" value="2"/>
</dbReference>
<keyword evidence="3" id="KW-0436">Ligase</keyword>
<dbReference type="SMART" id="SM00823">
    <property type="entry name" value="PKS_PP"/>
    <property type="match status" value="1"/>
</dbReference>
<name>A0A319D4J5_9EURO</name>
<evidence type="ECO:0000313" key="7">
    <source>
        <dbReference type="Proteomes" id="UP000247810"/>
    </source>
</evidence>
<dbReference type="Gene3D" id="3.30.559.10">
    <property type="entry name" value="Chloramphenicol acetyltransferase-like domain"/>
    <property type="match status" value="1"/>
</dbReference>
<dbReference type="GO" id="GO:0044550">
    <property type="term" value="P:secondary metabolite biosynthetic process"/>
    <property type="evidence" value="ECO:0007669"/>
    <property type="project" value="TreeGrafter"/>
</dbReference>